<dbReference type="AlphaFoldDB" id="A0AAP0E745"/>
<reference evidence="2 3" key="1">
    <citation type="submission" date="2024-01" db="EMBL/GenBank/DDBJ databases">
        <title>Genome assemblies of Stephania.</title>
        <authorList>
            <person name="Yang L."/>
        </authorList>
    </citation>
    <scope>NUCLEOTIDE SEQUENCE [LARGE SCALE GENOMIC DNA]</scope>
    <source>
        <strain evidence="2">JXDWG</strain>
        <tissue evidence="2">Leaf</tissue>
    </source>
</reference>
<accession>A0AAP0E745</accession>
<sequence>MNLEACRSRFECVVAWRQVSKPARKSYSYFLSFKFVVIALFIISFEISLG</sequence>
<evidence type="ECO:0000256" key="1">
    <source>
        <dbReference type="SAM" id="Phobius"/>
    </source>
</evidence>
<gene>
    <name evidence="2" type="ORF">Scep_030360</name>
</gene>
<dbReference type="Proteomes" id="UP001419268">
    <property type="component" value="Unassembled WGS sequence"/>
</dbReference>
<feature type="transmembrane region" description="Helical" evidence="1">
    <location>
        <begin position="27"/>
        <end position="47"/>
    </location>
</feature>
<organism evidence="2 3">
    <name type="scientific">Stephania cephalantha</name>
    <dbReference type="NCBI Taxonomy" id="152367"/>
    <lineage>
        <taxon>Eukaryota</taxon>
        <taxon>Viridiplantae</taxon>
        <taxon>Streptophyta</taxon>
        <taxon>Embryophyta</taxon>
        <taxon>Tracheophyta</taxon>
        <taxon>Spermatophyta</taxon>
        <taxon>Magnoliopsida</taxon>
        <taxon>Ranunculales</taxon>
        <taxon>Menispermaceae</taxon>
        <taxon>Menispermoideae</taxon>
        <taxon>Cissampelideae</taxon>
        <taxon>Stephania</taxon>
    </lineage>
</organism>
<dbReference type="EMBL" id="JBBNAG010000013">
    <property type="protein sequence ID" value="KAK9083889.1"/>
    <property type="molecule type" value="Genomic_DNA"/>
</dbReference>
<comment type="caution">
    <text evidence="2">The sequence shown here is derived from an EMBL/GenBank/DDBJ whole genome shotgun (WGS) entry which is preliminary data.</text>
</comment>
<proteinExistence type="predicted"/>
<name>A0AAP0E745_9MAGN</name>
<keyword evidence="1" id="KW-1133">Transmembrane helix</keyword>
<evidence type="ECO:0000313" key="3">
    <source>
        <dbReference type="Proteomes" id="UP001419268"/>
    </source>
</evidence>
<keyword evidence="1" id="KW-0812">Transmembrane</keyword>
<keyword evidence="3" id="KW-1185">Reference proteome</keyword>
<keyword evidence="1" id="KW-0472">Membrane</keyword>
<protein>
    <submittedName>
        <fullName evidence="2">Uncharacterized protein</fullName>
    </submittedName>
</protein>
<evidence type="ECO:0000313" key="2">
    <source>
        <dbReference type="EMBL" id="KAK9083889.1"/>
    </source>
</evidence>